<dbReference type="AlphaFoldDB" id="A0A2P5HQU4"/>
<proteinExistence type="predicted"/>
<dbReference type="Proteomes" id="UP000094444">
    <property type="component" value="Unassembled WGS sequence"/>
</dbReference>
<dbReference type="OrthoDB" id="5207784at2759"/>
<evidence type="ECO:0000313" key="2">
    <source>
        <dbReference type="Proteomes" id="UP000094444"/>
    </source>
</evidence>
<accession>A0A2P5HQU4</accession>
<sequence>MGTKKCFEGTWGDDDSRKPLYLVQQKKGVLEWRNSFNELVAVNSPASAQSRQDESLQVLVALEKKDLDVIVAVWMARVWLDTQNRGNWTDWKAGRMGAYTTRRKPWVSVMG</sequence>
<organism evidence="1 2">
    <name type="scientific">Diaporthe helianthi</name>
    <dbReference type="NCBI Taxonomy" id="158607"/>
    <lineage>
        <taxon>Eukaryota</taxon>
        <taxon>Fungi</taxon>
        <taxon>Dikarya</taxon>
        <taxon>Ascomycota</taxon>
        <taxon>Pezizomycotina</taxon>
        <taxon>Sordariomycetes</taxon>
        <taxon>Sordariomycetidae</taxon>
        <taxon>Diaporthales</taxon>
        <taxon>Diaporthaceae</taxon>
        <taxon>Diaporthe</taxon>
    </lineage>
</organism>
<comment type="caution">
    <text evidence="1">The sequence shown here is derived from an EMBL/GenBank/DDBJ whole genome shotgun (WGS) entry which is preliminary data.</text>
</comment>
<keyword evidence="2" id="KW-1185">Reference proteome</keyword>
<dbReference type="InParanoid" id="A0A2P5HQU4"/>
<protein>
    <submittedName>
        <fullName evidence="1">Uncharacterized protein</fullName>
    </submittedName>
</protein>
<name>A0A2P5HQU4_DIAHE</name>
<reference evidence="1" key="1">
    <citation type="submission" date="2017-09" db="EMBL/GenBank/DDBJ databases">
        <title>Polyketide synthases of a Diaporthe helianthi virulent isolate.</title>
        <authorList>
            <person name="Baroncelli R."/>
        </authorList>
    </citation>
    <scope>NUCLEOTIDE SEQUENCE [LARGE SCALE GENOMIC DNA]</scope>
    <source>
        <strain evidence="1">7/96</strain>
    </source>
</reference>
<gene>
    <name evidence="1" type="ORF">DHEL01_v208973</name>
</gene>
<evidence type="ECO:0000313" key="1">
    <source>
        <dbReference type="EMBL" id="POS72632.1"/>
    </source>
</evidence>
<dbReference type="EMBL" id="MAVT02000959">
    <property type="protein sequence ID" value="POS72632.1"/>
    <property type="molecule type" value="Genomic_DNA"/>
</dbReference>